<proteinExistence type="predicted"/>
<evidence type="ECO:0000256" key="1">
    <source>
        <dbReference type="SAM" id="MobiDB-lite"/>
    </source>
</evidence>
<keyword evidence="3" id="KW-1185">Reference proteome</keyword>
<evidence type="ECO:0000313" key="2">
    <source>
        <dbReference type="EMBL" id="KIJ27987.1"/>
    </source>
</evidence>
<feature type="region of interest" description="Disordered" evidence="1">
    <location>
        <begin position="43"/>
        <end position="64"/>
    </location>
</feature>
<organism evidence="2 3">
    <name type="scientific">Sphaerobolus stellatus (strain SS14)</name>
    <dbReference type="NCBI Taxonomy" id="990650"/>
    <lineage>
        <taxon>Eukaryota</taxon>
        <taxon>Fungi</taxon>
        <taxon>Dikarya</taxon>
        <taxon>Basidiomycota</taxon>
        <taxon>Agaricomycotina</taxon>
        <taxon>Agaricomycetes</taxon>
        <taxon>Phallomycetidae</taxon>
        <taxon>Geastrales</taxon>
        <taxon>Sphaerobolaceae</taxon>
        <taxon>Sphaerobolus</taxon>
    </lineage>
</organism>
<gene>
    <name evidence="2" type="ORF">M422DRAFT_270754</name>
</gene>
<name>A0A0C9UG88_SPHS4</name>
<feature type="compositionally biased region" description="Polar residues" evidence="1">
    <location>
        <begin position="48"/>
        <end position="64"/>
    </location>
</feature>
<protein>
    <submittedName>
        <fullName evidence="2">Unplaced genomic scaffold SPHSTscaffold_243, whole genome shotgun sequence</fullName>
    </submittedName>
</protein>
<dbReference type="HOGENOM" id="CLU_1826522_0_0_1"/>
<accession>A0A0C9UG88</accession>
<dbReference type="AlphaFoldDB" id="A0A0C9UG88"/>
<dbReference type="EMBL" id="KN837318">
    <property type="protein sequence ID" value="KIJ27987.1"/>
    <property type="molecule type" value="Genomic_DNA"/>
</dbReference>
<evidence type="ECO:0000313" key="3">
    <source>
        <dbReference type="Proteomes" id="UP000054279"/>
    </source>
</evidence>
<reference evidence="2 3" key="1">
    <citation type="submission" date="2014-06" db="EMBL/GenBank/DDBJ databases">
        <title>Evolutionary Origins and Diversification of the Mycorrhizal Mutualists.</title>
        <authorList>
            <consortium name="DOE Joint Genome Institute"/>
            <consortium name="Mycorrhizal Genomics Consortium"/>
            <person name="Kohler A."/>
            <person name="Kuo A."/>
            <person name="Nagy L.G."/>
            <person name="Floudas D."/>
            <person name="Copeland A."/>
            <person name="Barry K.W."/>
            <person name="Cichocki N."/>
            <person name="Veneault-Fourrey C."/>
            <person name="LaButti K."/>
            <person name="Lindquist E.A."/>
            <person name="Lipzen A."/>
            <person name="Lundell T."/>
            <person name="Morin E."/>
            <person name="Murat C."/>
            <person name="Riley R."/>
            <person name="Ohm R."/>
            <person name="Sun H."/>
            <person name="Tunlid A."/>
            <person name="Henrissat B."/>
            <person name="Grigoriev I.V."/>
            <person name="Hibbett D.S."/>
            <person name="Martin F."/>
        </authorList>
    </citation>
    <scope>NUCLEOTIDE SEQUENCE [LARGE SCALE GENOMIC DNA]</scope>
    <source>
        <strain evidence="2 3">SS14</strain>
    </source>
</reference>
<dbReference type="Proteomes" id="UP000054279">
    <property type="component" value="Unassembled WGS sequence"/>
</dbReference>
<sequence length="141" mass="15498">MHCNQVYHYKTKEKDYRLVIADYSLVLELLMCVENVVGVEPTGAQDMLTPTTTPRAPTSQTPQTLLPSLSDITAIIKASKECVIRQVQQSSFATSSPTVSKIIETALSRLKATKPKNNEVNVSLTKVTKDHPIRTSSPGNI</sequence>